<feature type="non-terminal residue" evidence="9">
    <location>
        <position position="717"/>
    </location>
</feature>
<comment type="caution">
    <text evidence="9">The sequence shown here is derived from an EMBL/GenBank/DDBJ whole genome shotgun (WGS) entry which is preliminary data.</text>
</comment>
<dbReference type="SMART" id="SM00906">
    <property type="entry name" value="Fungal_trans"/>
    <property type="match status" value="1"/>
</dbReference>
<reference evidence="9" key="2">
    <citation type="submission" date="2023-05" db="EMBL/GenBank/DDBJ databases">
        <authorList>
            <consortium name="Lawrence Berkeley National Laboratory"/>
            <person name="Steindorff A."/>
            <person name="Hensen N."/>
            <person name="Bonometti L."/>
            <person name="Westerberg I."/>
            <person name="Brannstrom I.O."/>
            <person name="Guillou S."/>
            <person name="Cros-Aarteil S."/>
            <person name="Calhoun S."/>
            <person name="Haridas S."/>
            <person name="Kuo A."/>
            <person name="Mondo S."/>
            <person name="Pangilinan J."/>
            <person name="Riley R."/>
            <person name="Labutti K."/>
            <person name="Andreopoulos B."/>
            <person name="Lipzen A."/>
            <person name="Chen C."/>
            <person name="Yanf M."/>
            <person name="Daum C."/>
            <person name="Ng V."/>
            <person name="Clum A."/>
            <person name="Ohm R."/>
            <person name="Martin F."/>
            <person name="Silar P."/>
            <person name="Natvig D."/>
            <person name="Lalanne C."/>
            <person name="Gautier V."/>
            <person name="Ament-Velasquez S.L."/>
            <person name="Kruys A."/>
            <person name="Hutchinson M.I."/>
            <person name="Powell A.J."/>
            <person name="Barry K."/>
            <person name="Miller A.N."/>
            <person name="Grigoriev I.V."/>
            <person name="Debuchy R."/>
            <person name="Gladieux P."/>
            <person name="Thoren M.H."/>
            <person name="Johannesson H."/>
        </authorList>
    </citation>
    <scope>NUCLEOTIDE SEQUENCE</scope>
    <source>
        <strain evidence="9">CBS 538.74</strain>
    </source>
</reference>
<dbReference type="Proteomes" id="UP001302745">
    <property type="component" value="Unassembled WGS sequence"/>
</dbReference>
<feature type="region of interest" description="Disordered" evidence="7">
    <location>
        <begin position="133"/>
        <end position="190"/>
    </location>
</feature>
<dbReference type="PANTHER" id="PTHR31944">
    <property type="entry name" value="HEME-RESPONSIVE ZINC FINGER TRANSCRIPTION FACTOR HAP1"/>
    <property type="match status" value="1"/>
</dbReference>
<gene>
    <name evidence="9" type="ORF">C8A00DRAFT_19752</name>
</gene>
<evidence type="ECO:0000256" key="3">
    <source>
        <dbReference type="ARBA" id="ARBA00023015"/>
    </source>
</evidence>
<dbReference type="EMBL" id="MU857410">
    <property type="protein sequence ID" value="KAK4148412.1"/>
    <property type="molecule type" value="Genomic_DNA"/>
</dbReference>
<feature type="region of interest" description="Disordered" evidence="7">
    <location>
        <begin position="60"/>
        <end position="102"/>
    </location>
</feature>
<dbReference type="Pfam" id="PF04082">
    <property type="entry name" value="Fungal_trans"/>
    <property type="match status" value="1"/>
</dbReference>
<dbReference type="PROSITE" id="PS50048">
    <property type="entry name" value="ZN2_CY6_FUNGAL_2"/>
    <property type="match status" value="1"/>
</dbReference>
<organism evidence="9 10">
    <name type="scientific">Chaetomidium leptoderma</name>
    <dbReference type="NCBI Taxonomy" id="669021"/>
    <lineage>
        <taxon>Eukaryota</taxon>
        <taxon>Fungi</taxon>
        <taxon>Dikarya</taxon>
        <taxon>Ascomycota</taxon>
        <taxon>Pezizomycotina</taxon>
        <taxon>Sordariomycetes</taxon>
        <taxon>Sordariomycetidae</taxon>
        <taxon>Sordariales</taxon>
        <taxon>Chaetomiaceae</taxon>
        <taxon>Chaetomidium</taxon>
    </lineage>
</organism>
<feature type="region of interest" description="Disordered" evidence="7">
    <location>
        <begin position="1"/>
        <end position="20"/>
    </location>
</feature>
<evidence type="ECO:0000256" key="2">
    <source>
        <dbReference type="ARBA" id="ARBA00022833"/>
    </source>
</evidence>
<reference evidence="9" key="1">
    <citation type="journal article" date="2023" name="Mol. Phylogenet. Evol.">
        <title>Genome-scale phylogeny and comparative genomics of the fungal order Sordariales.</title>
        <authorList>
            <person name="Hensen N."/>
            <person name="Bonometti L."/>
            <person name="Westerberg I."/>
            <person name="Brannstrom I.O."/>
            <person name="Guillou S."/>
            <person name="Cros-Aarteil S."/>
            <person name="Calhoun S."/>
            <person name="Haridas S."/>
            <person name="Kuo A."/>
            <person name="Mondo S."/>
            <person name="Pangilinan J."/>
            <person name="Riley R."/>
            <person name="LaButti K."/>
            <person name="Andreopoulos B."/>
            <person name="Lipzen A."/>
            <person name="Chen C."/>
            <person name="Yan M."/>
            <person name="Daum C."/>
            <person name="Ng V."/>
            <person name="Clum A."/>
            <person name="Steindorff A."/>
            <person name="Ohm R.A."/>
            <person name="Martin F."/>
            <person name="Silar P."/>
            <person name="Natvig D.O."/>
            <person name="Lalanne C."/>
            <person name="Gautier V."/>
            <person name="Ament-Velasquez S.L."/>
            <person name="Kruys A."/>
            <person name="Hutchinson M.I."/>
            <person name="Powell A.J."/>
            <person name="Barry K."/>
            <person name="Miller A.N."/>
            <person name="Grigoriev I.V."/>
            <person name="Debuchy R."/>
            <person name="Gladieux P."/>
            <person name="Hiltunen Thoren M."/>
            <person name="Johannesson H."/>
        </authorList>
    </citation>
    <scope>NUCLEOTIDE SEQUENCE</scope>
    <source>
        <strain evidence="9">CBS 538.74</strain>
    </source>
</reference>
<keyword evidence="4" id="KW-0238">DNA-binding</keyword>
<keyword evidence="2" id="KW-0862">Zinc</keyword>
<dbReference type="GO" id="GO:0006351">
    <property type="term" value="P:DNA-templated transcription"/>
    <property type="evidence" value="ECO:0007669"/>
    <property type="project" value="InterPro"/>
</dbReference>
<dbReference type="Gene3D" id="4.10.240.10">
    <property type="entry name" value="Zn(2)-C6 fungal-type DNA-binding domain"/>
    <property type="match status" value="1"/>
</dbReference>
<dbReference type="SMART" id="SM00066">
    <property type="entry name" value="GAL4"/>
    <property type="match status" value="1"/>
</dbReference>
<accession>A0AAN6VBL0</accession>
<sequence length="717" mass="79386">METLEGQPTQPTVRRRRRPALSCRECRRRKVRCDHNSPCAHCIRHKTQCVYKPFRDHVPTTRPVASGTGTGTGTGTSAAIGASGSSRGTTEPTETPPSPSQMHILERVTATRSVFVEPSLADLVYRIERPKPPNEALVSRTPTGDGDSPTLNAQSEADRDPDPDPLAPQRACGPPPEWQPILNKPRDWGRSRWVGGAPQFAAIMACYSEITDRDSKDPSFQNPETAALVAQAGEFLRKCKTGAKNIKVGRPTRGPGPTSSPVSFTLPPREKADEKAELYFSSFESTHRILHAPTFWAEYQKYWDQPESVTEDLRLKILLVIGIGSSLHDHGDVTATQRNTELVQQWIYAAQTWLSGFMEKNRLDLAGLQIHCLTILARQIFSIGGDTVWVSMGSLVHGAMQIGLHRDPKHLPAMSVLHAELRRRLWATVMELIVQASLVAWMPPRISLDEFDTEPPFNINDDEINESTTVLQPHSKDTFTSTSIQLAMLDSLPTRLRIVQLLNSLHSERSYRRVLALTAELTSTLQACATRFASAGSGSGSCTTFHRNILDYLTRRFLIPLHFPFSHQARTNPLFHYSVKVSLDAALALVSPEQDNNGMFARLIVIGGGLFRDGIRSATVAIGLELLGHVETQRSDGSLHRTRQCRTYLKQVVRDLVALAEDRIRQGETNVKSHMFLSMVLAQVEAVEETGGGEAVDLARRLARAARDSLGFCEGLV</sequence>
<keyword evidence="3" id="KW-0805">Transcription regulation</keyword>
<evidence type="ECO:0000256" key="6">
    <source>
        <dbReference type="ARBA" id="ARBA00023242"/>
    </source>
</evidence>
<proteinExistence type="predicted"/>
<feature type="compositionally biased region" description="Low complexity" evidence="7">
    <location>
        <begin position="75"/>
        <end position="93"/>
    </location>
</feature>
<protein>
    <recommendedName>
        <fullName evidence="8">Zn(2)-C6 fungal-type domain-containing protein</fullName>
    </recommendedName>
</protein>
<evidence type="ECO:0000256" key="7">
    <source>
        <dbReference type="SAM" id="MobiDB-lite"/>
    </source>
</evidence>
<keyword evidence="5" id="KW-0804">Transcription</keyword>
<dbReference type="InterPro" id="IPR051430">
    <property type="entry name" value="Fungal_TF_Env_Response"/>
</dbReference>
<feature type="region of interest" description="Disordered" evidence="7">
    <location>
        <begin position="246"/>
        <end position="269"/>
    </location>
</feature>
<evidence type="ECO:0000256" key="1">
    <source>
        <dbReference type="ARBA" id="ARBA00022723"/>
    </source>
</evidence>
<name>A0AAN6VBL0_9PEZI</name>
<dbReference type="GO" id="GO:0008270">
    <property type="term" value="F:zinc ion binding"/>
    <property type="evidence" value="ECO:0007669"/>
    <property type="project" value="InterPro"/>
</dbReference>
<feature type="domain" description="Zn(2)-C6 fungal-type" evidence="8">
    <location>
        <begin position="22"/>
        <end position="51"/>
    </location>
</feature>
<dbReference type="AlphaFoldDB" id="A0AAN6VBL0"/>
<evidence type="ECO:0000256" key="5">
    <source>
        <dbReference type="ARBA" id="ARBA00023163"/>
    </source>
</evidence>
<dbReference type="InterPro" id="IPR001138">
    <property type="entry name" value="Zn2Cys6_DnaBD"/>
</dbReference>
<dbReference type="PROSITE" id="PS00463">
    <property type="entry name" value="ZN2_CY6_FUNGAL_1"/>
    <property type="match status" value="1"/>
</dbReference>
<dbReference type="GO" id="GO:0005634">
    <property type="term" value="C:nucleus"/>
    <property type="evidence" value="ECO:0007669"/>
    <property type="project" value="TreeGrafter"/>
</dbReference>
<evidence type="ECO:0000259" key="8">
    <source>
        <dbReference type="PROSITE" id="PS50048"/>
    </source>
</evidence>
<dbReference type="Pfam" id="PF00172">
    <property type="entry name" value="Zn_clus"/>
    <property type="match status" value="1"/>
</dbReference>
<dbReference type="InterPro" id="IPR036864">
    <property type="entry name" value="Zn2-C6_fun-type_DNA-bd_sf"/>
</dbReference>
<keyword evidence="6" id="KW-0539">Nucleus</keyword>
<evidence type="ECO:0000313" key="9">
    <source>
        <dbReference type="EMBL" id="KAK4148412.1"/>
    </source>
</evidence>
<dbReference type="GO" id="GO:0001228">
    <property type="term" value="F:DNA-binding transcription activator activity, RNA polymerase II-specific"/>
    <property type="evidence" value="ECO:0007669"/>
    <property type="project" value="TreeGrafter"/>
</dbReference>
<dbReference type="CDD" id="cd00067">
    <property type="entry name" value="GAL4"/>
    <property type="match status" value="1"/>
</dbReference>
<evidence type="ECO:0000313" key="10">
    <source>
        <dbReference type="Proteomes" id="UP001302745"/>
    </source>
</evidence>
<dbReference type="SUPFAM" id="SSF57701">
    <property type="entry name" value="Zn2/Cys6 DNA-binding domain"/>
    <property type="match status" value="1"/>
</dbReference>
<evidence type="ECO:0000256" key="4">
    <source>
        <dbReference type="ARBA" id="ARBA00023125"/>
    </source>
</evidence>
<keyword evidence="10" id="KW-1185">Reference proteome</keyword>
<feature type="compositionally biased region" description="Polar residues" evidence="7">
    <location>
        <begin position="1"/>
        <end position="12"/>
    </location>
</feature>
<dbReference type="GO" id="GO:0000978">
    <property type="term" value="F:RNA polymerase II cis-regulatory region sequence-specific DNA binding"/>
    <property type="evidence" value="ECO:0007669"/>
    <property type="project" value="TreeGrafter"/>
</dbReference>
<dbReference type="InterPro" id="IPR007219">
    <property type="entry name" value="XnlR_reg_dom"/>
</dbReference>
<dbReference type="PANTHER" id="PTHR31944:SF131">
    <property type="entry name" value="HEME-RESPONSIVE ZINC FINGER TRANSCRIPTION FACTOR HAP1"/>
    <property type="match status" value="1"/>
</dbReference>
<keyword evidence="1" id="KW-0479">Metal-binding</keyword>
<dbReference type="CDD" id="cd12148">
    <property type="entry name" value="fungal_TF_MHR"/>
    <property type="match status" value="1"/>
</dbReference>